<dbReference type="AlphaFoldDB" id="A0A3B0SBR6"/>
<sequence>MRVFILFFWVLWAVIAGGNAMANPVAPTATHALLDLRQWDFFGDTETLSLDGEWDFAWQQLLEPQVASGYSAFRTVQVPHNWRGTDFGDSVSDGRGFGTYRLRILLPEQHPQLAVKVNGSTFAAAVFINGQLVQQIGTVGKNVAEEQPQSTNSVFQIPHGLDTKNELELLVHVSNFAHARGGMISGIEFGAADKILPPFARHQASLLVLVGGMLALMVYYLVLFSTRTDDLVPLYFSMFLLSLAVHMSTGSGVFAKTFPLFSSLASLRAEYLAVVCAAWFGYLFVSKMYPQVSNKWVSRFIYIYSMLAIISLFVLDSYTYTTYLAVYQAGMMVTIIALLASLIIAVFRRLTDAHILLAGLAIAFCAVTFGVILNRVAGAPIGLLVYLSFAAVVLSQAVALGRKMERSFRATKLLGQELSHANEQLEARVEKRTAQLNKALHQAKAASQSKSDFLAAMSHEIRTPMNGVIGMTQAVLDGELPPPQRENVNVIRQSAQSLMVILNDILDFSKIEAGKMTLEERAFAPQAVIEKALALWQKPIEQKGLQLKSKINGDLPAYLLGDETRLGQVLSNLLSNACKFTNKGHVQLLVKTGEKNGRAWLAFHVRDTGPGIDRFKVGQVFETFTQEDQSISRQYGGTGLGLSICKDLAELMGGTLKYDSAYEKGAAFVLKLEFKKTDAPAKQQQTPVAKSQKPAKRLNVLVAEDNAINRKVIRALLGKLPFDLSFAHTGVEAVSMAQTQPFDLVLMDIQMPEMGGIEAAKTIRASDGPNATTAIIATTANAMAGDREQYLAAGMDDFVSKPINVQVLITAIRNVMKNKSKPAQQQKRA</sequence>
<dbReference type="SUPFAM" id="SSF55874">
    <property type="entry name" value="ATPase domain of HSP90 chaperone/DNA topoisomerase II/histidine kinase"/>
    <property type="match status" value="1"/>
</dbReference>
<evidence type="ECO:0000256" key="5">
    <source>
        <dbReference type="ARBA" id="ARBA00022741"/>
    </source>
</evidence>
<name>A0A3B0SBR6_9ZZZZ</name>
<accession>A0A3B0SBR6</accession>
<feature type="transmembrane region" description="Helical" evidence="9">
    <location>
        <begin position="204"/>
        <end position="222"/>
    </location>
</feature>
<dbReference type="SUPFAM" id="SSF47384">
    <property type="entry name" value="Homodimeric domain of signal transducing histidine kinase"/>
    <property type="match status" value="1"/>
</dbReference>
<feature type="transmembrane region" description="Helical" evidence="9">
    <location>
        <begin position="297"/>
        <end position="315"/>
    </location>
</feature>
<dbReference type="InterPro" id="IPR036890">
    <property type="entry name" value="HATPase_C_sf"/>
</dbReference>
<reference evidence="12" key="1">
    <citation type="submission" date="2018-06" db="EMBL/GenBank/DDBJ databases">
        <authorList>
            <person name="Zhirakovskaya E."/>
        </authorList>
    </citation>
    <scope>NUCLEOTIDE SEQUENCE</scope>
</reference>
<keyword evidence="4" id="KW-0808">Transferase</keyword>
<dbReference type="PANTHER" id="PTHR45339">
    <property type="entry name" value="HYBRID SIGNAL TRANSDUCTION HISTIDINE KINASE J"/>
    <property type="match status" value="1"/>
</dbReference>
<evidence type="ECO:0000256" key="9">
    <source>
        <dbReference type="SAM" id="Phobius"/>
    </source>
</evidence>
<keyword evidence="9" id="KW-0472">Membrane</keyword>
<dbReference type="InterPro" id="IPR001789">
    <property type="entry name" value="Sig_transdc_resp-reg_receiver"/>
</dbReference>
<dbReference type="CDD" id="cd00082">
    <property type="entry name" value="HisKA"/>
    <property type="match status" value="1"/>
</dbReference>
<evidence type="ECO:0000259" key="11">
    <source>
        <dbReference type="PROSITE" id="PS50110"/>
    </source>
</evidence>
<dbReference type="Gene3D" id="2.60.120.260">
    <property type="entry name" value="Galactose-binding domain-like"/>
    <property type="match status" value="1"/>
</dbReference>
<keyword evidence="3" id="KW-0597">Phosphoprotein</keyword>
<keyword evidence="8" id="KW-0902">Two-component regulatory system</keyword>
<dbReference type="CDD" id="cd17546">
    <property type="entry name" value="REC_hyHK_CKI1_RcsC-like"/>
    <property type="match status" value="1"/>
</dbReference>
<feature type="transmembrane region" description="Helical" evidence="9">
    <location>
        <begin position="327"/>
        <end position="347"/>
    </location>
</feature>
<dbReference type="InterPro" id="IPR008979">
    <property type="entry name" value="Galactose-bd-like_sf"/>
</dbReference>
<dbReference type="PANTHER" id="PTHR45339:SF1">
    <property type="entry name" value="HYBRID SIGNAL TRANSDUCTION HISTIDINE KINASE J"/>
    <property type="match status" value="1"/>
</dbReference>
<keyword evidence="9" id="KW-1133">Transmembrane helix</keyword>
<dbReference type="SMART" id="SM00387">
    <property type="entry name" value="HATPase_c"/>
    <property type="match status" value="1"/>
</dbReference>
<evidence type="ECO:0000256" key="2">
    <source>
        <dbReference type="ARBA" id="ARBA00012438"/>
    </source>
</evidence>
<dbReference type="Gene3D" id="1.10.287.130">
    <property type="match status" value="1"/>
</dbReference>
<dbReference type="InterPro" id="IPR011006">
    <property type="entry name" value="CheY-like_superfamily"/>
</dbReference>
<keyword evidence="5" id="KW-0547">Nucleotide-binding</keyword>
<feature type="transmembrane region" description="Helical" evidence="9">
    <location>
        <begin position="379"/>
        <end position="400"/>
    </location>
</feature>
<dbReference type="SMART" id="SM00448">
    <property type="entry name" value="REC"/>
    <property type="match status" value="1"/>
</dbReference>
<evidence type="ECO:0000259" key="10">
    <source>
        <dbReference type="PROSITE" id="PS50109"/>
    </source>
</evidence>
<dbReference type="InterPro" id="IPR003661">
    <property type="entry name" value="HisK_dim/P_dom"/>
</dbReference>
<dbReference type="GO" id="GO:0000155">
    <property type="term" value="F:phosphorelay sensor kinase activity"/>
    <property type="evidence" value="ECO:0007669"/>
    <property type="project" value="InterPro"/>
</dbReference>
<dbReference type="Gene3D" id="3.30.565.10">
    <property type="entry name" value="Histidine kinase-like ATPase, C-terminal domain"/>
    <property type="match status" value="1"/>
</dbReference>
<proteinExistence type="predicted"/>
<feature type="transmembrane region" description="Helical" evidence="9">
    <location>
        <begin position="234"/>
        <end position="255"/>
    </location>
</feature>
<organism evidence="12">
    <name type="scientific">hydrothermal vent metagenome</name>
    <dbReference type="NCBI Taxonomy" id="652676"/>
    <lineage>
        <taxon>unclassified sequences</taxon>
        <taxon>metagenomes</taxon>
        <taxon>ecological metagenomes</taxon>
    </lineage>
</organism>
<feature type="domain" description="Response regulatory" evidence="11">
    <location>
        <begin position="699"/>
        <end position="816"/>
    </location>
</feature>
<evidence type="ECO:0000256" key="6">
    <source>
        <dbReference type="ARBA" id="ARBA00022777"/>
    </source>
</evidence>
<evidence type="ECO:0000256" key="1">
    <source>
        <dbReference type="ARBA" id="ARBA00000085"/>
    </source>
</evidence>
<protein>
    <recommendedName>
        <fullName evidence="2">histidine kinase</fullName>
        <ecNumber evidence="2">2.7.13.3</ecNumber>
    </recommendedName>
</protein>
<evidence type="ECO:0000256" key="3">
    <source>
        <dbReference type="ARBA" id="ARBA00022553"/>
    </source>
</evidence>
<dbReference type="Pfam" id="PF00512">
    <property type="entry name" value="HisKA"/>
    <property type="match status" value="1"/>
</dbReference>
<dbReference type="SUPFAM" id="SSF49785">
    <property type="entry name" value="Galactose-binding domain-like"/>
    <property type="match status" value="1"/>
</dbReference>
<evidence type="ECO:0000256" key="7">
    <source>
        <dbReference type="ARBA" id="ARBA00022840"/>
    </source>
</evidence>
<dbReference type="Pfam" id="PF07695">
    <property type="entry name" value="7TMR-DISM_7TM"/>
    <property type="match status" value="1"/>
</dbReference>
<dbReference type="Gene3D" id="3.40.50.2300">
    <property type="match status" value="1"/>
</dbReference>
<dbReference type="SUPFAM" id="SSF52172">
    <property type="entry name" value="CheY-like"/>
    <property type="match status" value="1"/>
</dbReference>
<keyword evidence="9" id="KW-0812">Transmembrane</keyword>
<dbReference type="Pfam" id="PF02518">
    <property type="entry name" value="HATPase_c"/>
    <property type="match status" value="1"/>
</dbReference>
<keyword evidence="6 12" id="KW-0418">Kinase</keyword>
<dbReference type="InterPro" id="IPR011623">
    <property type="entry name" value="7TMR_DISM_rcpt_extracell_dom1"/>
</dbReference>
<dbReference type="Pfam" id="PF00072">
    <property type="entry name" value="Response_reg"/>
    <property type="match status" value="1"/>
</dbReference>
<dbReference type="InterPro" id="IPR005467">
    <property type="entry name" value="His_kinase_dom"/>
</dbReference>
<comment type="catalytic activity">
    <reaction evidence="1">
        <text>ATP + protein L-histidine = ADP + protein N-phospho-L-histidine.</text>
        <dbReference type="EC" id="2.7.13.3"/>
    </reaction>
</comment>
<dbReference type="PROSITE" id="PS50110">
    <property type="entry name" value="RESPONSE_REGULATORY"/>
    <property type="match status" value="1"/>
</dbReference>
<keyword evidence="7" id="KW-0067">ATP-binding</keyword>
<dbReference type="CDD" id="cd16922">
    <property type="entry name" value="HATPase_EvgS-ArcB-TorS-like"/>
    <property type="match status" value="1"/>
</dbReference>
<evidence type="ECO:0000313" key="12">
    <source>
        <dbReference type="EMBL" id="VAV98386.1"/>
    </source>
</evidence>
<dbReference type="GO" id="GO:0005524">
    <property type="term" value="F:ATP binding"/>
    <property type="evidence" value="ECO:0007669"/>
    <property type="project" value="UniProtKB-KW"/>
</dbReference>
<dbReference type="InterPro" id="IPR003594">
    <property type="entry name" value="HATPase_dom"/>
</dbReference>
<dbReference type="InterPro" id="IPR004358">
    <property type="entry name" value="Sig_transdc_His_kin-like_C"/>
</dbReference>
<dbReference type="FunFam" id="3.30.565.10:FF:000010">
    <property type="entry name" value="Sensor histidine kinase RcsC"/>
    <property type="match status" value="1"/>
</dbReference>
<dbReference type="SMART" id="SM00388">
    <property type="entry name" value="HisKA"/>
    <property type="match status" value="1"/>
</dbReference>
<dbReference type="EC" id="2.7.13.3" evidence="2"/>
<dbReference type="PRINTS" id="PR00344">
    <property type="entry name" value="BCTRLSENSOR"/>
</dbReference>
<evidence type="ECO:0000256" key="4">
    <source>
        <dbReference type="ARBA" id="ARBA00022679"/>
    </source>
</evidence>
<dbReference type="PROSITE" id="PS50109">
    <property type="entry name" value="HIS_KIN"/>
    <property type="match status" value="1"/>
</dbReference>
<feature type="transmembrane region" description="Helical" evidence="9">
    <location>
        <begin position="354"/>
        <end position="373"/>
    </location>
</feature>
<dbReference type="EMBL" id="UOEE01000262">
    <property type="protein sequence ID" value="VAV98386.1"/>
    <property type="molecule type" value="Genomic_DNA"/>
</dbReference>
<feature type="domain" description="Histidine kinase" evidence="10">
    <location>
        <begin position="456"/>
        <end position="676"/>
    </location>
</feature>
<evidence type="ECO:0000256" key="8">
    <source>
        <dbReference type="ARBA" id="ARBA00023012"/>
    </source>
</evidence>
<dbReference type="InterPro" id="IPR036097">
    <property type="entry name" value="HisK_dim/P_sf"/>
</dbReference>
<feature type="transmembrane region" description="Helical" evidence="9">
    <location>
        <begin position="267"/>
        <end position="285"/>
    </location>
</feature>
<dbReference type="FunFam" id="1.10.287.130:FF:000002">
    <property type="entry name" value="Two-component osmosensing histidine kinase"/>
    <property type="match status" value="1"/>
</dbReference>
<gene>
    <name evidence="12" type="ORF">MNBD_ALPHA06-2013</name>
</gene>